<dbReference type="Gene3D" id="3.40.50.10140">
    <property type="entry name" value="Toll/interleukin-1 receptor homology (TIR) domain"/>
    <property type="match status" value="1"/>
</dbReference>
<dbReference type="Pfam" id="PF13676">
    <property type="entry name" value="TIR_2"/>
    <property type="match status" value="1"/>
</dbReference>
<dbReference type="EMBL" id="JAJVCN010000001">
    <property type="protein sequence ID" value="MCE7003457.1"/>
    <property type="molecule type" value="Genomic_DNA"/>
</dbReference>
<protein>
    <submittedName>
        <fullName evidence="2">Toll/interleukin-1 receptor domain-containing protein</fullName>
    </submittedName>
</protein>
<accession>A0ABS8Z7T0</accession>
<evidence type="ECO:0000313" key="3">
    <source>
        <dbReference type="Proteomes" id="UP001521150"/>
    </source>
</evidence>
<reference evidence="2 3" key="1">
    <citation type="submission" date="2021-12" db="EMBL/GenBank/DDBJ databases">
        <title>Genome sequence of Kibdelosporangium philippinense ATCC 49844.</title>
        <authorList>
            <person name="Fedorov E.A."/>
            <person name="Omeragic M."/>
            <person name="Shalygina K.F."/>
            <person name="Maclea K.S."/>
        </authorList>
    </citation>
    <scope>NUCLEOTIDE SEQUENCE [LARGE SCALE GENOMIC DNA]</scope>
    <source>
        <strain evidence="2 3">ATCC 49844</strain>
    </source>
</reference>
<dbReference type="InterPro" id="IPR000157">
    <property type="entry name" value="TIR_dom"/>
</dbReference>
<sequence length="438" mass="48357">MGGVFVNYRTGDGDWAAALIARELAAKFGQENVFYASKSIQVGEDFTSRILQGLRQCKILLVVIGQQWLTKTDRQGLRRLDNPEDWVRREIIEAFTCGLRVIPVFLDSTEVISERDLPGELASLARCQYLRLHHRNDDRDVARLLDEVGTILDGAVPVVPWLKQALVDPGQAGAIREAFETAVTKAVDAVAGSRYPVVDLPDEEIPAALEERLVSYAHSIAPLLKLVVAGIVFGDSERWPVALTRLLNRPVKRSTRFHEPWGAAAGYPALLLLYGIGVAAMSAGRDDIVYRALMEVEVKSTGDTALRALALRHVVDPRIAAAFPDAQGLPHRYALSHHLRLALRPAFDDLLGDRDYAAAFEQYEYLRSLLELHYTAFSSLGEFAFYLAENRTAVHERMKALIVADSALLNSGAFGGAMANVTAARQELESAVHGRYSR</sequence>
<dbReference type="RefSeq" id="WP_233725047.1">
    <property type="nucleotide sequence ID" value="NZ_JAJVCN010000001.1"/>
</dbReference>
<keyword evidence="3" id="KW-1185">Reference proteome</keyword>
<dbReference type="Proteomes" id="UP001521150">
    <property type="component" value="Unassembled WGS sequence"/>
</dbReference>
<keyword evidence="2" id="KW-0675">Receptor</keyword>
<dbReference type="InterPro" id="IPR035897">
    <property type="entry name" value="Toll_tir_struct_dom_sf"/>
</dbReference>
<dbReference type="PROSITE" id="PS50104">
    <property type="entry name" value="TIR"/>
    <property type="match status" value="1"/>
</dbReference>
<proteinExistence type="predicted"/>
<comment type="caution">
    <text evidence="2">The sequence shown here is derived from an EMBL/GenBank/DDBJ whole genome shotgun (WGS) entry which is preliminary data.</text>
</comment>
<name>A0ABS8Z7T0_9PSEU</name>
<evidence type="ECO:0000313" key="2">
    <source>
        <dbReference type="EMBL" id="MCE7003457.1"/>
    </source>
</evidence>
<organism evidence="2 3">
    <name type="scientific">Kibdelosporangium philippinense</name>
    <dbReference type="NCBI Taxonomy" id="211113"/>
    <lineage>
        <taxon>Bacteria</taxon>
        <taxon>Bacillati</taxon>
        <taxon>Actinomycetota</taxon>
        <taxon>Actinomycetes</taxon>
        <taxon>Pseudonocardiales</taxon>
        <taxon>Pseudonocardiaceae</taxon>
        <taxon>Kibdelosporangium</taxon>
    </lineage>
</organism>
<evidence type="ECO:0000259" key="1">
    <source>
        <dbReference type="PROSITE" id="PS50104"/>
    </source>
</evidence>
<feature type="domain" description="TIR" evidence="1">
    <location>
        <begin position="1"/>
        <end position="152"/>
    </location>
</feature>
<dbReference type="SUPFAM" id="SSF52200">
    <property type="entry name" value="Toll/Interleukin receptor TIR domain"/>
    <property type="match status" value="1"/>
</dbReference>
<gene>
    <name evidence="2" type="ORF">LWC34_11540</name>
</gene>